<keyword evidence="2" id="KW-1185">Reference proteome</keyword>
<name>A0AAN8JH99_PATCE</name>
<organism evidence="1 2">
    <name type="scientific">Patella caerulea</name>
    <name type="common">Rayed Mediterranean limpet</name>
    <dbReference type="NCBI Taxonomy" id="87958"/>
    <lineage>
        <taxon>Eukaryota</taxon>
        <taxon>Metazoa</taxon>
        <taxon>Spiralia</taxon>
        <taxon>Lophotrochozoa</taxon>
        <taxon>Mollusca</taxon>
        <taxon>Gastropoda</taxon>
        <taxon>Patellogastropoda</taxon>
        <taxon>Patelloidea</taxon>
        <taxon>Patellidae</taxon>
        <taxon>Patella</taxon>
    </lineage>
</organism>
<dbReference type="Proteomes" id="UP001347796">
    <property type="component" value="Unassembled WGS sequence"/>
</dbReference>
<accession>A0AAN8JH99</accession>
<proteinExistence type="predicted"/>
<evidence type="ECO:0000313" key="1">
    <source>
        <dbReference type="EMBL" id="KAK6176319.1"/>
    </source>
</evidence>
<dbReference type="AlphaFoldDB" id="A0AAN8JH99"/>
<sequence>MLSSSKEIALVLETKSNNVMAVFDEALHDITRQSIIDVFRTKLPSFCWPIDMIDGKYEKLLGRGNSQPVGNTSIRTIGIRSLSIAYLAGEKQRRGPSFAFFAKTDKSTLLTYFLSGEPLSSIFKLAIPQNHRVELTE</sequence>
<reference evidence="1 2" key="1">
    <citation type="submission" date="2024-01" db="EMBL/GenBank/DDBJ databases">
        <title>The genome of the rayed Mediterranean limpet Patella caerulea (Linnaeus, 1758).</title>
        <authorList>
            <person name="Anh-Thu Weber A."/>
            <person name="Halstead-Nussloch G."/>
        </authorList>
    </citation>
    <scope>NUCLEOTIDE SEQUENCE [LARGE SCALE GENOMIC DNA]</scope>
    <source>
        <strain evidence="1">AATW-2023a</strain>
        <tissue evidence="1">Whole specimen</tissue>
    </source>
</reference>
<gene>
    <name evidence="1" type="ORF">SNE40_014623</name>
</gene>
<protein>
    <submittedName>
        <fullName evidence="1">Uncharacterized protein</fullName>
    </submittedName>
</protein>
<dbReference type="EMBL" id="JAZGQO010000010">
    <property type="protein sequence ID" value="KAK6176319.1"/>
    <property type="molecule type" value="Genomic_DNA"/>
</dbReference>
<evidence type="ECO:0000313" key="2">
    <source>
        <dbReference type="Proteomes" id="UP001347796"/>
    </source>
</evidence>
<comment type="caution">
    <text evidence="1">The sequence shown here is derived from an EMBL/GenBank/DDBJ whole genome shotgun (WGS) entry which is preliminary data.</text>
</comment>